<dbReference type="GO" id="GO:0016798">
    <property type="term" value="F:hydrolase activity, acting on glycosyl bonds"/>
    <property type="evidence" value="ECO:0007669"/>
    <property type="project" value="InterPro"/>
</dbReference>
<dbReference type="SUPFAM" id="SSF49785">
    <property type="entry name" value="Galactose-binding domain-like"/>
    <property type="match status" value="1"/>
</dbReference>
<accession>A0AA40BE57</accession>
<evidence type="ECO:0000256" key="4">
    <source>
        <dbReference type="ARBA" id="ARBA00022801"/>
    </source>
</evidence>
<gene>
    <name evidence="10" type="ORF">B0T21DRAFT_290759</name>
</gene>
<evidence type="ECO:0000256" key="7">
    <source>
        <dbReference type="ARBA" id="ARBA00023180"/>
    </source>
</evidence>
<reference evidence="10" key="1">
    <citation type="submission" date="2023-06" db="EMBL/GenBank/DDBJ databases">
        <title>Genome-scale phylogeny and comparative genomics of the fungal order Sordariales.</title>
        <authorList>
            <consortium name="Lawrence Berkeley National Laboratory"/>
            <person name="Hensen N."/>
            <person name="Bonometti L."/>
            <person name="Westerberg I."/>
            <person name="Brannstrom I.O."/>
            <person name="Guillou S."/>
            <person name="Cros-Aarteil S."/>
            <person name="Calhoun S."/>
            <person name="Haridas S."/>
            <person name="Kuo A."/>
            <person name="Mondo S."/>
            <person name="Pangilinan J."/>
            <person name="Riley R."/>
            <person name="Labutti K."/>
            <person name="Andreopoulos B."/>
            <person name="Lipzen A."/>
            <person name="Chen C."/>
            <person name="Yanf M."/>
            <person name="Daum C."/>
            <person name="Ng V."/>
            <person name="Clum A."/>
            <person name="Steindorff A."/>
            <person name="Ohm R."/>
            <person name="Martin F."/>
            <person name="Silar P."/>
            <person name="Natvig D."/>
            <person name="Lalanne C."/>
            <person name="Gautier V."/>
            <person name="Ament-Velasquez S.L."/>
            <person name="Kruys A."/>
            <person name="Hutchinson M.I."/>
            <person name="Powell A.J."/>
            <person name="Barry K."/>
            <person name="Miller A.N."/>
            <person name="Grigoriev I.V."/>
            <person name="Debuchy R."/>
            <person name="Gladieux P."/>
            <person name="Thoren M.H."/>
            <person name="Johannesson H."/>
        </authorList>
    </citation>
    <scope>NUCLEOTIDE SEQUENCE</scope>
    <source>
        <strain evidence="10">CBS 540.89</strain>
    </source>
</reference>
<dbReference type="Proteomes" id="UP001172159">
    <property type="component" value="Unassembled WGS sequence"/>
</dbReference>
<dbReference type="InterPro" id="IPR002889">
    <property type="entry name" value="WSC_carb-bd"/>
</dbReference>
<comment type="subcellular location">
    <subcellularLocation>
        <location evidence="1">Membrane</location>
        <topology evidence="1">Single-pass membrane protein</topology>
    </subcellularLocation>
</comment>
<dbReference type="PANTHER" id="PTHR24269:SF16">
    <property type="entry name" value="PROTEIN SLG1"/>
    <property type="match status" value="1"/>
</dbReference>
<keyword evidence="4" id="KW-0378">Hydrolase</keyword>
<evidence type="ECO:0000256" key="6">
    <source>
        <dbReference type="ARBA" id="ARBA00023136"/>
    </source>
</evidence>
<feature type="domain" description="WSC" evidence="9">
    <location>
        <begin position="78"/>
        <end position="166"/>
    </location>
</feature>
<dbReference type="Pfam" id="PF02018">
    <property type="entry name" value="CBM_4_9"/>
    <property type="match status" value="1"/>
</dbReference>
<dbReference type="PROSITE" id="PS51212">
    <property type="entry name" value="WSC"/>
    <property type="match status" value="4"/>
</dbReference>
<dbReference type="EMBL" id="JAUKTV010000008">
    <property type="protein sequence ID" value="KAK0732550.1"/>
    <property type="molecule type" value="Genomic_DNA"/>
</dbReference>
<evidence type="ECO:0000256" key="8">
    <source>
        <dbReference type="SAM" id="MobiDB-lite"/>
    </source>
</evidence>
<dbReference type="GO" id="GO:0005886">
    <property type="term" value="C:plasma membrane"/>
    <property type="evidence" value="ECO:0007669"/>
    <property type="project" value="TreeGrafter"/>
</dbReference>
<keyword evidence="2" id="KW-0812">Transmembrane</keyword>
<dbReference type="InterPro" id="IPR051836">
    <property type="entry name" value="Kremen_rcpt"/>
</dbReference>
<sequence length="732" mass="78378">MTVASCATFCSKFELFAVSYGRECYCGHSVTDGNTEVDAADCSFPCAGNADEKCGAGNRVNLYTNDSPSIRAPASLPGITSLGCFVDSAARILPNNIIGADDMTAAKCALNCAGYDFFGTQWSRECFCGSILPTEPAPASDCSMPCSGDDNELCGAGMRLNVYSFNKESTSTTSSEPATSSPTSVPTIDGFEYQGCYTDNVPQRVLGGKVVVDGAMTLEKCASSCKDSGYALFGVQYSSECFCGTSLDAASVQVPDTECGMACSGDQSQKCGDGNRLSLYADPTLEQSEATNLASIGEFTYRSCWTDDLGNRSLTAVEHRTDDMTVAKCADICQDYTFFGLEYGRECYCGDELVGQAALEKDCSILCVGGGNNWCGGPFRMNLYAKESVSTSVSITASTTTSIVEASTTSTVEASTTIETSTTSDTVSSTTSVDDSTSLPSSTIASSTTTTQGPSLTTITRCPPTPTWVGRPEMCYDTTLPYQCEQLASTLYQPQGMSWALLNCQGVITRYGLQPNPTTCFPTSTAVNPPDAAAATSTIRSVHSCLRSAYICTKASTCVTNTYPVGQVPVPTPTTGVELLSDGGFESGQWGNWTLTGDTTRMYGQVSTLNPRAGSYSYHIHNPNYSSAALWLSRNIAVEPGKYYRFKTNVWITNSQVENNIRLMANPAGYNQLIQLRYTTAGMWREVSFTFPATSSWLELQLLVTAQPLYNGQQWEGSNNIFVDDVSLVRLY</sequence>
<feature type="region of interest" description="Disordered" evidence="8">
    <location>
        <begin position="422"/>
        <end position="455"/>
    </location>
</feature>
<keyword evidence="6" id="KW-0472">Membrane</keyword>
<protein>
    <submittedName>
        <fullName evidence="10">WSC domain-containing protein</fullName>
    </submittedName>
</protein>
<evidence type="ECO:0000256" key="1">
    <source>
        <dbReference type="ARBA" id="ARBA00004167"/>
    </source>
</evidence>
<keyword evidence="5" id="KW-1133">Transmembrane helix</keyword>
<dbReference type="InterPro" id="IPR008979">
    <property type="entry name" value="Galactose-bd-like_sf"/>
</dbReference>
<evidence type="ECO:0000313" key="11">
    <source>
        <dbReference type="Proteomes" id="UP001172159"/>
    </source>
</evidence>
<dbReference type="InterPro" id="IPR003305">
    <property type="entry name" value="CenC_carb-bd"/>
</dbReference>
<keyword evidence="11" id="KW-1185">Reference proteome</keyword>
<dbReference type="Gene3D" id="2.60.120.260">
    <property type="entry name" value="Galactose-binding domain-like"/>
    <property type="match status" value="1"/>
</dbReference>
<keyword evidence="3" id="KW-0732">Signal</keyword>
<evidence type="ECO:0000256" key="5">
    <source>
        <dbReference type="ARBA" id="ARBA00022989"/>
    </source>
</evidence>
<dbReference type="Pfam" id="PF01822">
    <property type="entry name" value="WSC"/>
    <property type="match status" value="4"/>
</dbReference>
<evidence type="ECO:0000256" key="3">
    <source>
        <dbReference type="ARBA" id="ARBA00022729"/>
    </source>
</evidence>
<name>A0AA40BE57_9PEZI</name>
<evidence type="ECO:0000256" key="2">
    <source>
        <dbReference type="ARBA" id="ARBA00022692"/>
    </source>
</evidence>
<comment type="caution">
    <text evidence="10">The sequence shown here is derived from an EMBL/GenBank/DDBJ whole genome shotgun (WGS) entry which is preliminary data.</text>
</comment>
<dbReference type="PANTHER" id="PTHR24269">
    <property type="entry name" value="KREMEN PROTEIN"/>
    <property type="match status" value="1"/>
</dbReference>
<feature type="domain" description="WSC" evidence="9">
    <location>
        <begin position="298"/>
        <end position="387"/>
    </location>
</feature>
<organism evidence="10 11">
    <name type="scientific">Apiosordaria backusii</name>
    <dbReference type="NCBI Taxonomy" id="314023"/>
    <lineage>
        <taxon>Eukaryota</taxon>
        <taxon>Fungi</taxon>
        <taxon>Dikarya</taxon>
        <taxon>Ascomycota</taxon>
        <taxon>Pezizomycotina</taxon>
        <taxon>Sordariomycetes</taxon>
        <taxon>Sordariomycetidae</taxon>
        <taxon>Sordariales</taxon>
        <taxon>Lasiosphaeriaceae</taxon>
        <taxon>Apiosordaria</taxon>
    </lineage>
</organism>
<evidence type="ECO:0000313" key="10">
    <source>
        <dbReference type="EMBL" id="KAK0732550.1"/>
    </source>
</evidence>
<proteinExistence type="predicted"/>
<dbReference type="SMART" id="SM00321">
    <property type="entry name" value="WSC"/>
    <property type="match status" value="4"/>
</dbReference>
<feature type="domain" description="WSC" evidence="9">
    <location>
        <begin position="1"/>
        <end position="66"/>
    </location>
</feature>
<feature type="domain" description="WSC" evidence="9">
    <location>
        <begin position="190"/>
        <end position="283"/>
    </location>
</feature>
<dbReference type="AlphaFoldDB" id="A0AA40BE57"/>
<keyword evidence="7" id="KW-0325">Glycoprotein</keyword>
<evidence type="ECO:0000259" key="9">
    <source>
        <dbReference type="PROSITE" id="PS51212"/>
    </source>
</evidence>